<protein>
    <submittedName>
        <fullName evidence="2">Uncharacterized protein</fullName>
    </submittedName>
</protein>
<feature type="compositionally biased region" description="Basic and acidic residues" evidence="1">
    <location>
        <begin position="67"/>
        <end position="81"/>
    </location>
</feature>
<proteinExistence type="predicted"/>
<dbReference type="EMBL" id="UINC01075147">
    <property type="protein sequence ID" value="SVC13040.1"/>
    <property type="molecule type" value="Genomic_DNA"/>
</dbReference>
<feature type="non-terminal residue" evidence="2">
    <location>
        <position position="81"/>
    </location>
</feature>
<organism evidence="2">
    <name type="scientific">marine metagenome</name>
    <dbReference type="NCBI Taxonomy" id="408172"/>
    <lineage>
        <taxon>unclassified sequences</taxon>
        <taxon>metagenomes</taxon>
        <taxon>ecological metagenomes</taxon>
    </lineage>
</organism>
<dbReference type="AlphaFoldDB" id="A0A382JLN6"/>
<name>A0A382JLN6_9ZZZZ</name>
<gene>
    <name evidence="2" type="ORF">METZ01_LOCUS265894</name>
</gene>
<evidence type="ECO:0000313" key="2">
    <source>
        <dbReference type="EMBL" id="SVC13040.1"/>
    </source>
</evidence>
<accession>A0A382JLN6</accession>
<feature type="region of interest" description="Disordered" evidence="1">
    <location>
        <begin position="54"/>
        <end position="81"/>
    </location>
</feature>
<reference evidence="2" key="1">
    <citation type="submission" date="2018-05" db="EMBL/GenBank/DDBJ databases">
        <authorList>
            <person name="Lanie J.A."/>
            <person name="Ng W.-L."/>
            <person name="Kazmierczak K.M."/>
            <person name="Andrzejewski T.M."/>
            <person name="Davidsen T.M."/>
            <person name="Wayne K.J."/>
            <person name="Tettelin H."/>
            <person name="Glass J.I."/>
            <person name="Rusch D."/>
            <person name="Podicherti R."/>
            <person name="Tsui H.-C.T."/>
            <person name="Winkler M.E."/>
        </authorList>
    </citation>
    <scope>NUCLEOTIDE SEQUENCE</scope>
</reference>
<sequence>MIVSSLTPMPRWRARTAWPASWYATTSLAGQGTRSQGRFGLPGELGRKARFPARREPVSGQGPVGKFRGEAVRRTGRSMEL</sequence>
<evidence type="ECO:0000256" key="1">
    <source>
        <dbReference type="SAM" id="MobiDB-lite"/>
    </source>
</evidence>